<dbReference type="PANTHER" id="PTHR43358">
    <property type="entry name" value="ALPHA/BETA-HYDROLASE"/>
    <property type="match status" value="1"/>
</dbReference>
<proteinExistence type="predicted"/>
<dbReference type="SUPFAM" id="SSF53474">
    <property type="entry name" value="alpha/beta-Hydrolases"/>
    <property type="match status" value="1"/>
</dbReference>
<accession>A0A7X1CP75</accession>
<evidence type="ECO:0000259" key="1">
    <source>
        <dbReference type="Pfam" id="PF12146"/>
    </source>
</evidence>
<dbReference type="InterPro" id="IPR022742">
    <property type="entry name" value="Hydrolase_4"/>
</dbReference>
<dbReference type="EMBL" id="JAARWN010000002">
    <property type="protein sequence ID" value="MBC1935725.1"/>
    <property type="molecule type" value="Genomic_DNA"/>
</dbReference>
<feature type="domain" description="Serine aminopeptidase S33" evidence="1">
    <location>
        <begin position="123"/>
        <end position="230"/>
    </location>
</feature>
<gene>
    <name evidence="2" type="ORF">HCA69_05060</name>
</gene>
<dbReference type="RefSeq" id="WP_185525673.1">
    <property type="nucleotide sequence ID" value="NZ_JAARWN010000002.1"/>
</dbReference>
<organism evidence="2 3">
    <name type="scientific">Listeria grandensis</name>
    <dbReference type="NCBI Taxonomy" id="1494963"/>
    <lineage>
        <taxon>Bacteria</taxon>
        <taxon>Bacillati</taxon>
        <taxon>Bacillota</taxon>
        <taxon>Bacilli</taxon>
        <taxon>Bacillales</taxon>
        <taxon>Listeriaceae</taxon>
        <taxon>Listeria</taxon>
    </lineage>
</organism>
<name>A0A7X1CP75_9LIST</name>
<protein>
    <submittedName>
        <fullName evidence="2">Alpha/beta hydrolase</fullName>
    </submittedName>
</protein>
<dbReference type="Proteomes" id="UP000535908">
    <property type="component" value="Unassembled WGS sequence"/>
</dbReference>
<evidence type="ECO:0000313" key="2">
    <source>
        <dbReference type="EMBL" id="MBC1935725.1"/>
    </source>
</evidence>
<dbReference type="Gene3D" id="3.40.50.1820">
    <property type="entry name" value="alpha/beta hydrolase"/>
    <property type="match status" value="1"/>
</dbReference>
<reference evidence="2 3" key="1">
    <citation type="submission" date="2020-03" db="EMBL/GenBank/DDBJ databases">
        <title>Soil Listeria distribution.</title>
        <authorList>
            <person name="Liao J."/>
            <person name="Wiedmann M."/>
        </authorList>
    </citation>
    <scope>NUCLEOTIDE SEQUENCE [LARGE SCALE GENOMIC DNA]</scope>
    <source>
        <strain evidence="2 3">FSL L7-0741</strain>
    </source>
</reference>
<keyword evidence="2" id="KW-0378">Hydrolase</keyword>
<dbReference type="PANTHER" id="PTHR43358:SF4">
    <property type="entry name" value="ALPHA_BETA HYDROLASE FOLD-1 DOMAIN-CONTAINING PROTEIN"/>
    <property type="match status" value="1"/>
</dbReference>
<sequence>MKKKKLLKIGIITAITLMNTGGLLSRTSVDASAKNIFNLQQPPISTTLPQERLDIAGIFANLIYGAAFTNKINDSSGHMNGGPYPFEKEFNAHLDWYKTVDKETWKIESDVQLKATYLPNIKKSNKTVILIHGFSSQPNFMGAWAKVYYDLGYNILTPEMRGHGTSPDKQRSLGWKDKDDIAQWAKLLNEKTDADSEIILSGLSMGASIAMMSSTATELPPNVKAIIEDCGYTSIAEQVKFLINDKLGFLNDETRALVYHKLNDLLLERQGFKMEEGSAIDQIKQSKIPLLVIHGDSDTAVPTSMAKAIYEASPAPQKDILLVPSASHPEAILFDLPQYQQKVASFLEKVW</sequence>
<dbReference type="AlphaFoldDB" id="A0A7X1CP75"/>
<dbReference type="GO" id="GO:0016787">
    <property type="term" value="F:hydrolase activity"/>
    <property type="evidence" value="ECO:0007669"/>
    <property type="project" value="UniProtKB-KW"/>
</dbReference>
<dbReference type="InterPro" id="IPR052920">
    <property type="entry name" value="DNA-binding_regulatory"/>
</dbReference>
<evidence type="ECO:0000313" key="3">
    <source>
        <dbReference type="Proteomes" id="UP000535908"/>
    </source>
</evidence>
<dbReference type="Pfam" id="PF12146">
    <property type="entry name" value="Hydrolase_4"/>
    <property type="match status" value="1"/>
</dbReference>
<dbReference type="InterPro" id="IPR029058">
    <property type="entry name" value="AB_hydrolase_fold"/>
</dbReference>
<comment type="caution">
    <text evidence="2">The sequence shown here is derived from an EMBL/GenBank/DDBJ whole genome shotgun (WGS) entry which is preliminary data.</text>
</comment>